<accession>A0A6G0HX75</accession>
<dbReference type="EMBL" id="REGW02000018">
    <property type="protein sequence ID" value="KAE8283687.1"/>
    <property type="molecule type" value="Genomic_DNA"/>
</dbReference>
<keyword evidence="5" id="KW-1185">Reference proteome</keyword>
<dbReference type="InterPro" id="IPR043502">
    <property type="entry name" value="DNA/RNA_pol_sf"/>
</dbReference>
<dbReference type="AlphaFoldDB" id="A0A6G0HX75"/>
<organism evidence="4 5">
    <name type="scientific">Larimichthys crocea</name>
    <name type="common">Large yellow croaker</name>
    <name type="synonym">Pseudosciaena crocea</name>
    <dbReference type="NCBI Taxonomy" id="215358"/>
    <lineage>
        <taxon>Eukaryota</taxon>
        <taxon>Metazoa</taxon>
        <taxon>Chordata</taxon>
        <taxon>Craniata</taxon>
        <taxon>Vertebrata</taxon>
        <taxon>Euteleostomi</taxon>
        <taxon>Actinopterygii</taxon>
        <taxon>Neopterygii</taxon>
        <taxon>Teleostei</taxon>
        <taxon>Neoteleostei</taxon>
        <taxon>Acanthomorphata</taxon>
        <taxon>Eupercaria</taxon>
        <taxon>Sciaenidae</taxon>
        <taxon>Larimichthys</taxon>
    </lineage>
</organism>
<dbReference type="InterPro" id="IPR029063">
    <property type="entry name" value="SAM-dependent_MTases_sf"/>
</dbReference>
<dbReference type="FunFam" id="3.30.70.270:FF:000020">
    <property type="entry name" value="Transposon Tf2-6 polyprotein-like Protein"/>
    <property type="match status" value="1"/>
</dbReference>
<reference evidence="4 5" key="1">
    <citation type="submission" date="2019-07" db="EMBL/GenBank/DDBJ databases">
        <title>Chromosome genome assembly for large yellow croaker.</title>
        <authorList>
            <person name="Xiao S."/>
        </authorList>
    </citation>
    <scope>NUCLEOTIDE SEQUENCE [LARGE SCALE GENOMIC DNA]</scope>
    <source>
        <strain evidence="4">JMULYC20181020</strain>
        <tissue evidence="4">Muscle</tissue>
    </source>
</reference>
<keyword evidence="1 4" id="KW-0489">Methyltransferase</keyword>
<evidence type="ECO:0000259" key="3">
    <source>
        <dbReference type="Pfam" id="PF17919"/>
    </source>
</evidence>
<dbReference type="SUPFAM" id="SSF56672">
    <property type="entry name" value="DNA/RNA polymerases"/>
    <property type="match status" value="1"/>
</dbReference>
<dbReference type="CDD" id="cd02440">
    <property type="entry name" value="AdoMet_MTases"/>
    <property type="match status" value="1"/>
</dbReference>
<dbReference type="InterPro" id="IPR041577">
    <property type="entry name" value="RT_RNaseH_2"/>
</dbReference>
<dbReference type="GO" id="GO:0005634">
    <property type="term" value="C:nucleus"/>
    <property type="evidence" value="ECO:0007669"/>
    <property type="project" value="TreeGrafter"/>
</dbReference>
<evidence type="ECO:0000256" key="1">
    <source>
        <dbReference type="ARBA" id="ARBA00022603"/>
    </source>
</evidence>
<comment type="caution">
    <text evidence="4">The sequence shown here is derived from an EMBL/GenBank/DDBJ whole genome shotgun (WGS) entry which is preliminary data.</text>
</comment>
<dbReference type="Gene3D" id="3.40.50.150">
    <property type="entry name" value="Vaccinia Virus protein VP39"/>
    <property type="match status" value="1"/>
</dbReference>
<proteinExistence type="predicted"/>
<protein>
    <submittedName>
        <fullName evidence="4">Methyltransferase-like protein 22</fullName>
    </submittedName>
</protein>
<dbReference type="Pfam" id="PF10294">
    <property type="entry name" value="Methyltransf_16"/>
    <property type="match status" value="1"/>
</dbReference>
<dbReference type="GO" id="GO:0032259">
    <property type="term" value="P:methylation"/>
    <property type="evidence" value="ECO:0007669"/>
    <property type="project" value="UniProtKB-KW"/>
</dbReference>
<name>A0A6G0HX75_LARCR</name>
<dbReference type="Gene3D" id="3.30.70.270">
    <property type="match status" value="1"/>
</dbReference>
<dbReference type="InterPro" id="IPR038899">
    <property type="entry name" value="METTL22"/>
</dbReference>
<keyword evidence="2" id="KW-0949">S-adenosyl-L-methionine</keyword>
<evidence type="ECO:0000256" key="2">
    <source>
        <dbReference type="ARBA" id="ARBA00022691"/>
    </source>
</evidence>
<dbReference type="InterPro" id="IPR019410">
    <property type="entry name" value="Methyltransf_16"/>
</dbReference>
<dbReference type="GO" id="GO:0008276">
    <property type="term" value="F:protein methyltransferase activity"/>
    <property type="evidence" value="ECO:0007669"/>
    <property type="project" value="InterPro"/>
</dbReference>
<gene>
    <name evidence="4" type="ORF">D5F01_LYC19090</name>
</gene>
<sequence length="312" mass="34724">MATPLEDVGKQVWRGAFFLADFILSDPIMFRGATVLELGAGTGLTSIILATIAKTVYCTDVGEDLLRMCKRNVMLNRHMMEPSGGEIRVRQLDWLQHDLCTDSDTEFCWTEDEVADLYNNTSFIIAADVCYDDDLTDGLFRTLYRLCNNFHHTCTIIISLERRVKSDKDDDGVTENGVAESVVAADGIVEGVYVDPDKIEAVQDFPAPTNLKALQRFLCMAGWYHRFVPNFSQISEPLNALKKKGAKFSWSPACQTVFITLKNHLVKPPVLGDPNFNALFVVYTDASKIGLGAVLVQKSNYGTEEVLAFASR</sequence>
<dbReference type="PANTHER" id="PTHR23108">
    <property type="entry name" value="METHYLTRANSFERASE-RELATED"/>
    <property type="match status" value="1"/>
</dbReference>
<dbReference type="SUPFAM" id="SSF53335">
    <property type="entry name" value="S-adenosyl-L-methionine-dependent methyltransferases"/>
    <property type="match status" value="1"/>
</dbReference>
<dbReference type="Pfam" id="PF17919">
    <property type="entry name" value="RT_RNaseH_2"/>
    <property type="match status" value="1"/>
</dbReference>
<dbReference type="InterPro" id="IPR043128">
    <property type="entry name" value="Rev_trsase/Diguanyl_cyclase"/>
</dbReference>
<evidence type="ECO:0000313" key="5">
    <source>
        <dbReference type="Proteomes" id="UP000424527"/>
    </source>
</evidence>
<evidence type="ECO:0000313" key="4">
    <source>
        <dbReference type="EMBL" id="KAE8283687.1"/>
    </source>
</evidence>
<keyword evidence="4" id="KW-0808">Transferase</keyword>
<feature type="domain" description="Reverse transcriptase/retrotransposon-derived protein RNase H-like" evidence="3">
    <location>
        <begin position="250"/>
        <end position="312"/>
    </location>
</feature>
<dbReference type="Proteomes" id="UP000424527">
    <property type="component" value="Unassembled WGS sequence"/>
</dbReference>
<dbReference type="PANTHER" id="PTHR23108:SF0">
    <property type="entry name" value="METHYLTRANSFERASE-LIKE PROTEIN 22"/>
    <property type="match status" value="1"/>
</dbReference>